<keyword evidence="2 6" id="KW-0808">Transferase</keyword>
<dbReference type="STRING" id="180163.SAMN02745174_00747"/>
<evidence type="ECO:0000256" key="6">
    <source>
        <dbReference type="PIRNR" id="PIRNR000535"/>
    </source>
</evidence>
<dbReference type="InterPro" id="IPR011611">
    <property type="entry name" value="PfkB_dom"/>
</dbReference>
<dbReference type="GO" id="GO:0008443">
    <property type="term" value="F:phosphofructokinase activity"/>
    <property type="evidence" value="ECO:0007669"/>
    <property type="project" value="TreeGrafter"/>
</dbReference>
<dbReference type="GO" id="GO:0016052">
    <property type="term" value="P:carbohydrate catabolic process"/>
    <property type="evidence" value="ECO:0007669"/>
    <property type="project" value="UniProtKB-ARBA"/>
</dbReference>
<feature type="domain" description="Carbohydrate kinase PfkB" evidence="7">
    <location>
        <begin position="32"/>
        <end position="283"/>
    </location>
</feature>
<dbReference type="GO" id="GO:0044281">
    <property type="term" value="P:small molecule metabolic process"/>
    <property type="evidence" value="ECO:0007669"/>
    <property type="project" value="UniProtKB-ARBA"/>
</dbReference>
<gene>
    <name evidence="8" type="ORF">SAMN02745174_00747</name>
</gene>
<dbReference type="PROSITE" id="PS00583">
    <property type="entry name" value="PFKB_KINASES_1"/>
    <property type="match status" value="1"/>
</dbReference>
<keyword evidence="9" id="KW-1185">Reference proteome</keyword>
<dbReference type="OrthoDB" id="9801219at2"/>
<dbReference type="RefSeq" id="WP_078693291.1">
    <property type="nucleotide sequence ID" value="NZ_FUWX01000006.1"/>
</dbReference>
<sequence>MILTVTLNPAIDVRYEISDFNIDKIFRAKSFKTPGGKGLNVSRVLNLLGNSVVATGFLGGSNGTWIKNSLQNLNINSSFIESASETRNCIAILGQGSQTEILEPGAEISEFELKKFIDHYKNLLLENEIICISGSLPKGISGETYKLLCELGKNKKVILDTSGTSLIEALQGNPFLIKPNQEELKAILQTPLDTQEKLIKGALTLRDKGAQNILLSLGKNGAIYIGDDIYKIDIPKIQVINPVGSGDSSVAGFAHGLKNNLPIEEILKYSMACGMSNAMSNETGFISLPVIEELMKKIIVKKIG</sequence>
<evidence type="ECO:0000256" key="1">
    <source>
        <dbReference type="ARBA" id="ARBA00010688"/>
    </source>
</evidence>
<accession>A0A1T4L8L0</accession>
<dbReference type="AlphaFoldDB" id="A0A1T4L8L0"/>
<dbReference type="InterPro" id="IPR002173">
    <property type="entry name" value="Carboh/pur_kinase_PfkB_CS"/>
</dbReference>
<evidence type="ECO:0000256" key="3">
    <source>
        <dbReference type="ARBA" id="ARBA00022741"/>
    </source>
</evidence>
<dbReference type="FunFam" id="3.40.1190.20:FF:000001">
    <property type="entry name" value="Phosphofructokinase"/>
    <property type="match status" value="1"/>
</dbReference>
<evidence type="ECO:0000256" key="4">
    <source>
        <dbReference type="ARBA" id="ARBA00022777"/>
    </source>
</evidence>
<keyword evidence="4 8" id="KW-0418">Kinase</keyword>
<dbReference type="NCBIfam" id="TIGR03168">
    <property type="entry name" value="1-PFK"/>
    <property type="match status" value="1"/>
</dbReference>
<dbReference type="EMBL" id="FUWX01000006">
    <property type="protein sequence ID" value="SJZ51095.1"/>
    <property type="molecule type" value="Genomic_DNA"/>
</dbReference>
<dbReference type="GO" id="GO:0005829">
    <property type="term" value="C:cytosol"/>
    <property type="evidence" value="ECO:0007669"/>
    <property type="project" value="TreeGrafter"/>
</dbReference>
<name>A0A1T4L8L0_9FUSO</name>
<dbReference type="GO" id="GO:0005524">
    <property type="term" value="F:ATP binding"/>
    <property type="evidence" value="ECO:0007669"/>
    <property type="project" value="UniProtKB-KW"/>
</dbReference>
<organism evidence="8 9">
    <name type="scientific">Cetobacterium ceti</name>
    <dbReference type="NCBI Taxonomy" id="180163"/>
    <lineage>
        <taxon>Bacteria</taxon>
        <taxon>Fusobacteriati</taxon>
        <taxon>Fusobacteriota</taxon>
        <taxon>Fusobacteriia</taxon>
        <taxon>Fusobacteriales</taxon>
        <taxon>Fusobacteriaceae</taxon>
        <taxon>Cetobacterium</taxon>
    </lineage>
</organism>
<proteinExistence type="inferred from homology"/>
<evidence type="ECO:0000259" key="7">
    <source>
        <dbReference type="Pfam" id="PF00294"/>
    </source>
</evidence>
<dbReference type="PANTHER" id="PTHR46566:SF5">
    <property type="entry name" value="1-PHOSPHOFRUCTOKINASE"/>
    <property type="match status" value="1"/>
</dbReference>
<evidence type="ECO:0000313" key="8">
    <source>
        <dbReference type="EMBL" id="SJZ51095.1"/>
    </source>
</evidence>
<keyword evidence="3" id="KW-0547">Nucleotide-binding</keyword>
<dbReference type="SUPFAM" id="SSF53613">
    <property type="entry name" value="Ribokinase-like"/>
    <property type="match status" value="1"/>
</dbReference>
<comment type="similarity">
    <text evidence="1">Belongs to the carbohydrate kinase PfkB family.</text>
</comment>
<dbReference type="Gene3D" id="3.40.1190.20">
    <property type="match status" value="1"/>
</dbReference>
<dbReference type="PANTHER" id="PTHR46566">
    <property type="entry name" value="1-PHOSPHOFRUCTOKINASE-RELATED"/>
    <property type="match status" value="1"/>
</dbReference>
<dbReference type="CDD" id="cd01164">
    <property type="entry name" value="FruK_PfkB_like"/>
    <property type="match status" value="1"/>
</dbReference>
<dbReference type="InterPro" id="IPR017583">
    <property type="entry name" value="Tagatose/fructose_Pkinase"/>
</dbReference>
<evidence type="ECO:0000256" key="2">
    <source>
        <dbReference type="ARBA" id="ARBA00022679"/>
    </source>
</evidence>
<dbReference type="Proteomes" id="UP000191153">
    <property type="component" value="Unassembled WGS sequence"/>
</dbReference>
<dbReference type="PIRSF" id="PIRSF000535">
    <property type="entry name" value="1PFK/6PFK/LacC"/>
    <property type="match status" value="1"/>
</dbReference>
<dbReference type="PROSITE" id="PS00584">
    <property type="entry name" value="PFKB_KINASES_2"/>
    <property type="match status" value="1"/>
</dbReference>
<keyword evidence="5" id="KW-0067">ATP-binding</keyword>
<dbReference type="Pfam" id="PF00294">
    <property type="entry name" value="PfkB"/>
    <property type="match status" value="1"/>
</dbReference>
<reference evidence="8 9" key="1">
    <citation type="submission" date="2017-02" db="EMBL/GenBank/DDBJ databases">
        <authorList>
            <person name="Peterson S.W."/>
        </authorList>
    </citation>
    <scope>NUCLEOTIDE SEQUENCE [LARGE SCALE GENOMIC DNA]</scope>
    <source>
        <strain evidence="8 9">ATCC 700028</strain>
    </source>
</reference>
<evidence type="ECO:0000256" key="5">
    <source>
        <dbReference type="ARBA" id="ARBA00022840"/>
    </source>
</evidence>
<evidence type="ECO:0000313" key="9">
    <source>
        <dbReference type="Proteomes" id="UP000191153"/>
    </source>
</evidence>
<protein>
    <submittedName>
        <fullName evidence="8">Fructose-1-phosphate kinase</fullName>
    </submittedName>
</protein>
<dbReference type="InterPro" id="IPR029056">
    <property type="entry name" value="Ribokinase-like"/>
</dbReference>